<gene>
    <name evidence="9" type="primary">qcn2</name>
    <name evidence="8" type="synonym">qncT</name>
</gene>
<dbReference type="GO" id="GO:0005506">
    <property type="term" value="F:iron ion binding"/>
    <property type="evidence" value="ECO:0007669"/>
    <property type="project" value="InterPro"/>
</dbReference>
<dbReference type="CDD" id="cd00207">
    <property type="entry name" value="fer2"/>
    <property type="match status" value="1"/>
</dbReference>
<dbReference type="Gene3D" id="3.30.365.10">
    <property type="entry name" value="Aldehyde oxidase/xanthine dehydrogenase, molybdopterin binding domain"/>
    <property type="match status" value="4"/>
</dbReference>
<evidence type="ECO:0000313" key="9">
    <source>
        <dbReference type="EMBL" id="BAO84851.1"/>
    </source>
</evidence>
<dbReference type="PROSITE" id="PS00197">
    <property type="entry name" value="2FE2S_FER_1"/>
    <property type="match status" value="1"/>
</dbReference>
<dbReference type="PROSITE" id="PS51085">
    <property type="entry name" value="2FE2S_FER_2"/>
    <property type="match status" value="1"/>
</dbReference>
<evidence type="ECO:0000256" key="4">
    <source>
        <dbReference type="ARBA" id="ARBA00023002"/>
    </source>
</evidence>
<dbReference type="SUPFAM" id="SSF47741">
    <property type="entry name" value="CO dehydrogenase ISP C-domain like"/>
    <property type="match status" value="1"/>
</dbReference>
<evidence type="ECO:0000256" key="2">
    <source>
        <dbReference type="ARBA" id="ARBA00022505"/>
    </source>
</evidence>
<reference evidence="8" key="1">
    <citation type="submission" date="2012-05" db="EMBL/GenBank/DDBJ databases">
        <title>Quinocarcin biosynthetic gene cluster.</title>
        <authorList>
            <person name="Jian X.H."/>
            <person name="Song L.Q."/>
            <person name="Tang G.L."/>
        </authorList>
    </citation>
    <scope>NUCLEOTIDE SEQUENCE</scope>
    <source>
        <strain evidence="8">NRRL 12388</strain>
    </source>
</reference>
<dbReference type="AlphaFoldDB" id="A0A060NQN6"/>
<protein>
    <submittedName>
        <fullName evidence="8">Oxidase</fullName>
    </submittedName>
    <submittedName>
        <fullName evidence="9">Putative dehydrogenase</fullName>
    </submittedName>
</protein>
<dbReference type="InterPro" id="IPR036856">
    <property type="entry name" value="Ald_Oxase/Xan_DH_a/b_sf"/>
</dbReference>
<sequence length="913" mass="97020">MGLYRRSRARSGRREVSEQRFSVNGRSHHIDVREDETALDVVRDGLGLTGAKRVCEAGACGACALLVDGVPSASCLIPADALDGAAVTTVEGVADPSRLHPVQLALMAEDAVQCGYCTPGFVVSAVAFHDTWRREHDRGRPSVEEVRRALAGHLCRCGCYLRIVEAVRAACEGRYDSTDATPRRHEAREKVTGRARYTTDVRHPGQLEGVVVTSPVGNAVVHDIDDSTARSMPGVHAVVRLLADDGKVRYAGQEVLAVAADTLPLARAAAATVKIVCTGGPVVTGMDRARADDAPLVYGAEERGKAPSAGEVPVLFGRWTWRGNVRAPKPPVPGTRAARRGRQVRAVCAGPGADPRGGDAQTVSSVWTTSAQSHVPLEPHACVASWDDDGLTVHLSTQGVGMMAHAIARRWKLKSRQVRVLAEHVGGAFGAKQTLTAEAVAAVELSRATRRPVRVALGQRDELAIGGNRPGTETHLALAAGPTGDLRALSADAYAATGAAVGSEVAQLCGLLYPGPPRLLRDHSVLTHTPPGKPFRAPSGPPAFWALEQAIDEMAHRFGEDPLDLRRRWDTEPVRRRLYDWADEATPWRARGPVAVDTGPLRRGLGLATASWYYYLQPLTRVRAAVDDGGLVVSVALQEIGTGCRSVLVSVFADAFGLAPAEIRARIGDSRLPRGPLAAGSSTTASVVPAAHDAAARLKARVTSVVARDRGLTGARPTADGIRHAAGTIGWREALHAAAPVEVTGRRPRDAGPRPRPWYSPFFGRGRGTPSIVQVTEVEVDERYGLVRAVRTWCALAAGRPARPELATTQVHGAVIQSLGQTLYEERLVDPATGVTLPVSLENYAVPGIADVPEIEVAFLDGGFGHVPQQAVGIAELAALTTPASIGNAVFHATGRRLRSLPLRPGPLLERER</sequence>
<keyword evidence="4" id="KW-0560">Oxidoreductase</keyword>
<dbReference type="Gene3D" id="3.10.20.30">
    <property type="match status" value="1"/>
</dbReference>
<dbReference type="PANTHER" id="PTHR11908:SF132">
    <property type="entry name" value="ALDEHYDE OXIDASE 1-RELATED"/>
    <property type="match status" value="1"/>
</dbReference>
<evidence type="ECO:0000256" key="5">
    <source>
        <dbReference type="ARBA" id="ARBA00023004"/>
    </source>
</evidence>
<feature type="compositionally biased region" description="Basic residues" evidence="6">
    <location>
        <begin position="1"/>
        <end position="11"/>
    </location>
</feature>
<evidence type="ECO:0000256" key="3">
    <source>
        <dbReference type="ARBA" id="ARBA00022723"/>
    </source>
</evidence>
<dbReference type="InterPro" id="IPR002888">
    <property type="entry name" value="2Fe-2S-bd"/>
</dbReference>
<proteinExistence type="inferred from homology"/>
<dbReference type="Pfam" id="PF00111">
    <property type="entry name" value="Fer2"/>
    <property type="match status" value="1"/>
</dbReference>
<accession>A0A060NQN6</accession>
<dbReference type="Pfam" id="PF01799">
    <property type="entry name" value="Fer2_2"/>
    <property type="match status" value="1"/>
</dbReference>
<dbReference type="PANTHER" id="PTHR11908">
    <property type="entry name" value="XANTHINE DEHYDROGENASE"/>
    <property type="match status" value="1"/>
</dbReference>
<dbReference type="InterPro" id="IPR006058">
    <property type="entry name" value="2Fe2S_fd_BS"/>
</dbReference>
<dbReference type="Pfam" id="PF02738">
    <property type="entry name" value="MoCoBD_1"/>
    <property type="match status" value="1"/>
</dbReference>
<dbReference type="InterPro" id="IPR001041">
    <property type="entry name" value="2Fe-2S_ferredoxin-type"/>
</dbReference>
<dbReference type="InterPro" id="IPR036010">
    <property type="entry name" value="2Fe-2S_ferredoxin-like_sf"/>
</dbReference>
<keyword evidence="3" id="KW-0479">Metal-binding</keyword>
<dbReference type="InterPro" id="IPR046867">
    <property type="entry name" value="AldOxase/xan_DH_MoCoBD2"/>
</dbReference>
<dbReference type="InterPro" id="IPR000674">
    <property type="entry name" value="Ald_Oxase/Xan_DH_a/b"/>
</dbReference>
<evidence type="ECO:0000256" key="6">
    <source>
        <dbReference type="SAM" id="MobiDB-lite"/>
    </source>
</evidence>
<dbReference type="GO" id="GO:0016491">
    <property type="term" value="F:oxidoreductase activity"/>
    <property type="evidence" value="ECO:0007669"/>
    <property type="project" value="UniProtKB-KW"/>
</dbReference>
<keyword evidence="2" id="KW-0500">Molybdenum</keyword>
<dbReference type="EMBL" id="JX021290">
    <property type="protein sequence ID" value="AGD95045.1"/>
    <property type="molecule type" value="Genomic_DNA"/>
</dbReference>
<name>A0A060NQN6_9ACTN</name>
<evidence type="ECO:0000313" key="8">
    <source>
        <dbReference type="EMBL" id="AGD95045.1"/>
    </source>
</evidence>
<comment type="similarity">
    <text evidence="1">Belongs to the xanthine dehydrogenase family.</text>
</comment>
<reference evidence="9" key="2">
    <citation type="journal article" date="2013" name="Chem. Biol.">
        <title>Core assembly mechanism of quinocarcin/SF-1739: bimodular complex nonribosomal peptide synthetases for sequential mannich-type reactions.</title>
        <authorList>
            <person name="Hiratsuka T."/>
            <person name="Koketsu K."/>
            <person name="Minami A."/>
            <person name="Kaneko S."/>
            <person name="Yamazaki C."/>
            <person name="Watanabe K."/>
            <person name="Oguri H."/>
            <person name="Oikawa H."/>
        </authorList>
    </citation>
    <scope>NUCLEOTIDE SEQUENCE</scope>
    <source>
        <strain evidence="9">DO-52</strain>
    </source>
</reference>
<dbReference type="SUPFAM" id="SSF54292">
    <property type="entry name" value="2Fe-2S ferredoxin-like"/>
    <property type="match status" value="1"/>
</dbReference>
<evidence type="ECO:0000259" key="7">
    <source>
        <dbReference type="PROSITE" id="PS51085"/>
    </source>
</evidence>
<evidence type="ECO:0000256" key="1">
    <source>
        <dbReference type="ARBA" id="ARBA00006849"/>
    </source>
</evidence>
<dbReference type="SUPFAM" id="SSF54665">
    <property type="entry name" value="CO dehydrogenase molybdoprotein N-domain-like"/>
    <property type="match status" value="1"/>
</dbReference>
<dbReference type="GO" id="GO:0051537">
    <property type="term" value="F:2 iron, 2 sulfur cluster binding"/>
    <property type="evidence" value="ECO:0007669"/>
    <property type="project" value="InterPro"/>
</dbReference>
<dbReference type="SUPFAM" id="SSF56003">
    <property type="entry name" value="Molybdenum cofactor-binding domain"/>
    <property type="match status" value="1"/>
</dbReference>
<feature type="domain" description="2Fe-2S ferredoxin-type" evidence="7">
    <location>
        <begin position="17"/>
        <end position="93"/>
    </location>
</feature>
<dbReference type="InterPro" id="IPR016208">
    <property type="entry name" value="Ald_Oxase/xanthine_DH-like"/>
</dbReference>
<dbReference type="InterPro" id="IPR008274">
    <property type="entry name" value="AldOxase/xan_DH_MoCoBD1"/>
</dbReference>
<feature type="region of interest" description="Disordered" evidence="6">
    <location>
        <begin position="1"/>
        <end position="20"/>
    </location>
</feature>
<keyword evidence="5" id="KW-0408">Iron</keyword>
<dbReference type="SMART" id="SM01008">
    <property type="entry name" value="Ald_Xan_dh_C"/>
    <property type="match status" value="1"/>
</dbReference>
<dbReference type="InterPro" id="IPR036884">
    <property type="entry name" value="2Fe-2S-bd_dom_sf"/>
</dbReference>
<dbReference type="Pfam" id="PF20256">
    <property type="entry name" value="MoCoBD_2"/>
    <property type="match status" value="1"/>
</dbReference>
<dbReference type="Gene3D" id="1.10.150.120">
    <property type="entry name" value="[2Fe-2S]-binding domain"/>
    <property type="match status" value="1"/>
</dbReference>
<dbReference type="InterPro" id="IPR012675">
    <property type="entry name" value="Beta-grasp_dom_sf"/>
</dbReference>
<dbReference type="EMBL" id="AB819321">
    <property type="protein sequence ID" value="BAO84851.1"/>
    <property type="molecule type" value="Genomic_DNA"/>
</dbReference>
<organism evidence="9">
    <name type="scientific">Streptomyces melanovinaceus</name>
    <dbReference type="NCBI Taxonomy" id="1182637"/>
    <lineage>
        <taxon>Bacteria</taxon>
        <taxon>Bacillati</taxon>
        <taxon>Actinomycetota</taxon>
        <taxon>Actinomycetes</taxon>
        <taxon>Kitasatosporales</taxon>
        <taxon>Streptomycetaceae</taxon>
        <taxon>Streptomyces</taxon>
    </lineage>
</organism>
<dbReference type="InterPro" id="IPR037165">
    <property type="entry name" value="AldOxase/xan_DH_Mopterin-bd_sf"/>
</dbReference>
<dbReference type="Gene3D" id="3.90.1170.50">
    <property type="entry name" value="Aldehyde oxidase/xanthine dehydrogenase, a/b hammerhead"/>
    <property type="match status" value="2"/>
</dbReference>